<organism evidence="2 3">
    <name type="scientific">Cymbomonas tetramitiformis</name>
    <dbReference type="NCBI Taxonomy" id="36881"/>
    <lineage>
        <taxon>Eukaryota</taxon>
        <taxon>Viridiplantae</taxon>
        <taxon>Chlorophyta</taxon>
        <taxon>Pyramimonadophyceae</taxon>
        <taxon>Pyramimonadales</taxon>
        <taxon>Pyramimonadaceae</taxon>
        <taxon>Cymbomonas</taxon>
    </lineage>
</organism>
<evidence type="ECO:0000313" key="2">
    <source>
        <dbReference type="EMBL" id="KAK3237939.1"/>
    </source>
</evidence>
<evidence type="ECO:0008006" key="4">
    <source>
        <dbReference type="Google" id="ProtNLM"/>
    </source>
</evidence>
<evidence type="ECO:0000313" key="3">
    <source>
        <dbReference type="Proteomes" id="UP001190700"/>
    </source>
</evidence>
<gene>
    <name evidence="2" type="ORF">CYMTET_52016</name>
</gene>
<comment type="caution">
    <text evidence="2">The sequence shown here is derived from an EMBL/GenBank/DDBJ whole genome shotgun (WGS) entry which is preliminary data.</text>
</comment>
<feature type="region of interest" description="Disordered" evidence="1">
    <location>
        <begin position="229"/>
        <end position="252"/>
    </location>
</feature>
<sequence length="252" mass="27350">MGWLGTDAAIPDVEQLKVRWFADKVAELHLTFKKTEYALTALAASLVHMPLHCVPLGEDSFKITNLAIPRAGPGEHLRKLPATAARPGTDTTKPGTYLRTRATKNGTLFIASASEKAYNNWLDTVVQTLEAKLLTGSWAKVAGGGNDNESELKAQRGAVEKLEGACNKSFSDNVAATKEVGKKVEVVNQSVIDLTEETKQYHEIHTGISEDILKSFGNANRALAKLLTDKATPEKASRATPRGQDQKEIGNW</sequence>
<protein>
    <recommendedName>
        <fullName evidence="4">PH domain-containing protein</fullName>
    </recommendedName>
</protein>
<dbReference type="EMBL" id="LGRX02034390">
    <property type="protein sequence ID" value="KAK3237939.1"/>
    <property type="molecule type" value="Genomic_DNA"/>
</dbReference>
<reference evidence="2 3" key="1">
    <citation type="journal article" date="2015" name="Genome Biol. Evol.">
        <title>Comparative Genomics of a Bacterivorous Green Alga Reveals Evolutionary Causalities and Consequences of Phago-Mixotrophic Mode of Nutrition.</title>
        <authorList>
            <person name="Burns J.A."/>
            <person name="Paasch A."/>
            <person name="Narechania A."/>
            <person name="Kim E."/>
        </authorList>
    </citation>
    <scope>NUCLEOTIDE SEQUENCE [LARGE SCALE GENOMIC DNA]</scope>
    <source>
        <strain evidence="2 3">PLY_AMNH</strain>
    </source>
</reference>
<name>A0AAE0ERR9_9CHLO</name>
<dbReference type="Proteomes" id="UP001190700">
    <property type="component" value="Unassembled WGS sequence"/>
</dbReference>
<accession>A0AAE0ERR9</accession>
<proteinExistence type="predicted"/>
<dbReference type="AlphaFoldDB" id="A0AAE0ERR9"/>
<evidence type="ECO:0000256" key="1">
    <source>
        <dbReference type="SAM" id="MobiDB-lite"/>
    </source>
</evidence>
<keyword evidence="3" id="KW-1185">Reference proteome</keyword>